<gene>
    <name evidence="2" type="ORF">KIN_00560</name>
</gene>
<accession>A0A6N6JCQ3</accession>
<keyword evidence="3" id="KW-1185">Reference proteome</keyword>
<proteinExistence type="predicted"/>
<dbReference type="AlphaFoldDB" id="A0A6N6JCQ3"/>
<protein>
    <submittedName>
        <fullName evidence="2">Uncharacterized protein</fullName>
    </submittedName>
</protein>
<reference evidence="2 3" key="1">
    <citation type="submission" date="2019-12" db="EMBL/GenBank/DDBJ databases">
        <title>Litoreibacter badius sp. nov., a novel bacteriochlorophyll a-containing bacterium in the genus Litoreibacter.</title>
        <authorList>
            <person name="Kanamuro M."/>
            <person name="Takabe Y."/>
            <person name="Mori K."/>
            <person name="Takaichi S."/>
            <person name="Hanada S."/>
        </authorList>
    </citation>
    <scope>NUCLEOTIDE SEQUENCE [LARGE SCALE GENOMIC DNA]</scope>
    <source>
        <strain evidence="2 3">K6</strain>
    </source>
</reference>
<comment type="caution">
    <text evidence="2">The sequence shown here is derived from an EMBL/GenBank/DDBJ whole genome shotgun (WGS) entry which is preliminary data.</text>
</comment>
<keyword evidence="1" id="KW-0472">Membrane</keyword>
<evidence type="ECO:0000313" key="2">
    <source>
        <dbReference type="EMBL" id="GFE62982.1"/>
    </source>
</evidence>
<dbReference type="RefSeq" id="WP_159803973.1">
    <property type="nucleotide sequence ID" value="NZ_BLJE01000001.1"/>
</dbReference>
<dbReference type="EMBL" id="BLJE01000001">
    <property type="protein sequence ID" value="GFE62982.1"/>
    <property type="molecule type" value="Genomic_DNA"/>
</dbReference>
<evidence type="ECO:0000256" key="1">
    <source>
        <dbReference type="SAM" id="Phobius"/>
    </source>
</evidence>
<evidence type="ECO:0000313" key="3">
    <source>
        <dbReference type="Proteomes" id="UP000436822"/>
    </source>
</evidence>
<sequence length="150" mass="17303">MIDFNHSMIVARRDVNSWTCAYRDHDGHLHSESAGFVTLYKAICQAEREANEIYYGAFSCRDHGNFQEAYPEKYRNHDQVTYHIDGTPSIYIDYLNRWLSLEKDHREVISIMVQNASHEGARGAHRIWIMFGSILAIGLIISAIINQLSN</sequence>
<name>A0A6N6JCQ3_9RHOB</name>
<keyword evidence="1" id="KW-0812">Transmembrane</keyword>
<feature type="transmembrane region" description="Helical" evidence="1">
    <location>
        <begin position="127"/>
        <end position="145"/>
    </location>
</feature>
<organism evidence="2 3">
    <name type="scientific">Litoreibacter roseus</name>
    <dbReference type="NCBI Taxonomy" id="2601869"/>
    <lineage>
        <taxon>Bacteria</taxon>
        <taxon>Pseudomonadati</taxon>
        <taxon>Pseudomonadota</taxon>
        <taxon>Alphaproteobacteria</taxon>
        <taxon>Rhodobacterales</taxon>
        <taxon>Roseobacteraceae</taxon>
        <taxon>Litoreibacter</taxon>
    </lineage>
</organism>
<keyword evidence="1" id="KW-1133">Transmembrane helix</keyword>
<dbReference type="Proteomes" id="UP000436822">
    <property type="component" value="Unassembled WGS sequence"/>
</dbReference>